<accession>A0ABU6Z841</accession>
<proteinExistence type="predicted"/>
<evidence type="ECO:0000313" key="2">
    <source>
        <dbReference type="EMBL" id="MED6217931.1"/>
    </source>
</evidence>
<name>A0ABU6Z841_9FABA</name>
<feature type="region of interest" description="Disordered" evidence="1">
    <location>
        <begin position="81"/>
        <end position="148"/>
    </location>
</feature>
<dbReference type="EMBL" id="JASCZI010271935">
    <property type="protein sequence ID" value="MED6217931.1"/>
    <property type="molecule type" value="Genomic_DNA"/>
</dbReference>
<organism evidence="2 3">
    <name type="scientific">Stylosanthes scabra</name>
    <dbReference type="NCBI Taxonomy" id="79078"/>
    <lineage>
        <taxon>Eukaryota</taxon>
        <taxon>Viridiplantae</taxon>
        <taxon>Streptophyta</taxon>
        <taxon>Embryophyta</taxon>
        <taxon>Tracheophyta</taxon>
        <taxon>Spermatophyta</taxon>
        <taxon>Magnoliopsida</taxon>
        <taxon>eudicotyledons</taxon>
        <taxon>Gunneridae</taxon>
        <taxon>Pentapetalae</taxon>
        <taxon>rosids</taxon>
        <taxon>fabids</taxon>
        <taxon>Fabales</taxon>
        <taxon>Fabaceae</taxon>
        <taxon>Papilionoideae</taxon>
        <taxon>50 kb inversion clade</taxon>
        <taxon>dalbergioids sensu lato</taxon>
        <taxon>Dalbergieae</taxon>
        <taxon>Pterocarpus clade</taxon>
        <taxon>Stylosanthes</taxon>
    </lineage>
</organism>
<keyword evidence="3" id="KW-1185">Reference proteome</keyword>
<reference evidence="2 3" key="1">
    <citation type="journal article" date="2023" name="Plants (Basel)">
        <title>Bridging the Gap: Combining Genomics and Transcriptomics Approaches to Understand Stylosanthes scabra, an Orphan Legume from the Brazilian Caatinga.</title>
        <authorList>
            <person name="Ferreira-Neto J.R.C."/>
            <person name="da Silva M.D."/>
            <person name="Binneck E."/>
            <person name="de Melo N.F."/>
            <person name="da Silva R.H."/>
            <person name="de Melo A.L.T.M."/>
            <person name="Pandolfi V."/>
            <person name="Bustamante F.O."/>
            <person name="Brasileiro-Vidal A.C."/>
            <person name="Benko-Iseppon A.M."/>
        </authorList>
    </citation>
    <scope>NUCLEOTIDE SEQUENCE [LARGE SCALE GENOMIC DNA]</scope>
    <source>
        <tissue evidence="2">Leaves</tissue>
    </source>
</reference>
<protein>
    <submittedName>
        <fullName evidence="2">Uncharacterized protein</fullName>
    </submittedName>
</protein>
<comment type="caution">
    <text evidence="2">The sequence shown here is derived from an EMBL/GenBank/DDBJ whole genome shotgun (WGS) entry which is preliminary data.</text>
</comment>
<sequence length="148" mass="16572">MVEPIRYLWVQAPDEYEVEYVVTHQMRVGQIRPVIARLRNFIAHSLQANIDLDGHVQDINDDVLLWHFALPHTLLMFHEIHDGDESDESDDDDDDDGGGGDGEVHDEDDDFPMGDDDGDDAHLGDVPMGDANAGEDDMDSDDSAITRQ</sequence>
<feature type="compositionally biased region" description="Acidic residues" evidence="1">
    <location>
        <begin position="84"/>
        <end position="119"/>
    </location>
</feature>
<dbReference type="Proteomes" id="UP001341840">
    <property type="component" value="Unassembled WGS sequence"/>
</dbReference>
<feature type="compositionally biased region" description="Acidic residues" evidence="1">
    <location>
        <begin position="133"/>
        <end position="142"/>
    </location>
</feature>
<gene>
    <name evidence="2" type="ORF">PIB30_022222</name>
</gene>
<evidence type="ECO:0000313" key="3">
    <source>
        <dbReference type="Proteomes" id="UP001341840"/>
    </source>
</evidence>
<evidence type="ECO:0000256" key="1">
    <source>
        <dbReference type="SAM" id="MobiDB-lite"/>
    </source>
</evidence>